<dbReference type="EMBL" id="LT629736">
    <property type="protein sequence ID" value="SDS71344.1"/>
    <property type="molecule type" value="Genomic_DNA"/>
</dbReference>
<sequence length="83" mass="8674">MNQVQSSQGGNPLDKIKSVVNGPNNVQGMERAASLAGGALLVFRGMRRGGIFGLASMAMGAAALMRGSTGHCEMKQKLQQRKA</sequence>
<dbReference type="Proteomes" id="UP000243207">
    <property type="component" value="Chromosome I"/>
</dbReference>
<reference evidence="2" key="1">
    <citation type="submission" date="2016-10" db="EMBL/GenBank/DDBJ databases">
        <authorList>
            <person name="Varghese N."/>
            <person name="Submissions S."/>
        </authorList>
    </citation>
    <scope>NUCLEOTIDE SEQUENCE [LARGE SCALE GENOMIC DNA]</scope>
    <source>
        <strain evidence="2">NRRL B-51270</strain>
    </source>
</reference>
<dbReference type="RefSeq" id="WP_093394086.1">
    <property type="nucleotide sequence ID" value="NZ_LT629736.1"/>
</dbReference>
<evidence type="ECO:0000313" key="1">
    <source>
        <dbReference type="EMBL" id="SDS71344.1"/>
    </source>
</evidence>
<protein>
    <recommendedName>
        <fullName evidence="3">DUF2892 domain-containing protein</fullName>
    </recommendedName>
</protein>
<accession>A0A1H1UFN7</accession>
<proteinExistence type="predicted"/>
<evidence type="ECO:0008006" key="3">
    <source>
        <dbReference type="Google" id="ProtNLM"/>
    </source>
</evidence>
<dbReference type="OrthoDB" id="6904375at2"/>
<gene>
    <name evidence="1" type="ORF">SAMN05216421_2043</name>
</gene>
<organism evidence="1 2">
    <name type="scientific">Halopseudomonas xinjiangensis</name>
    <dbReference type="NCBI Taxonomy" id="487184"/>
    <lineage>
        <taxon>Bacteria</taxon>
        <taxon>Pseudomonadati</taxon>
        <taxon>Pseudomonadota</taxon>
        <taxon>Gammaproteobacteria</taxon>
        <taxon>Pseudomonadales</taxon>
        <taxon>Pseudomonadaceae</taxon>
        <taxon>Halopseudomonas</taxon>
    </lineage>
</organism>
<dbReference type="AlphaFoldDB" id="A0A1H1UFN7"/>
<name>A0A1H1UFN7_9GAMM</name>
<evidence type="ECO:0000313" key="2">
    <source>
        <dbReference type="Proteomes" id="UP000243207"/>
    </source>
</evidence>
<keyword evidence="2" id="KW-1185">Reference proteome</keyword>
<dbReference type="STRING" id="487184.SAMN05216421_2043"/>